<organism evidence="1">
    <name type="scientific">Timema poppense</name>
    <name type="common">Walking stick</name>
    <dbReference type="NCBI Taxonomy" id="170557"/>
    <lineage>
        <taxon>Eukaryota</taxon>
        <taxon>Metazoa</taxon>
        <taxon>Ecdysozoa</taxon>
        <taxon>Arthropoda</taxon>
        <taxon>Hexapoda</taxon>
        <taxon>Insecta</taxon>
        <taxon>Pterygota</taxon>
        <taxon>Neoptera</taxon>
        <taxon>Polyneoptera</taxon>
        <taxon>Phasmatodea</taxon>
        <taxon>Timematodea</taxon>
        <taxon>Timematoidea</taxon>
        <taxon>Timematidae</taxon>
        <taxon>Timema</taxon>
    </lineage>
</organism>
<evidence type="ECO:0008006" key="2">
    <source>
        <dbReference type="Google" id="ProtNLM"/>
    </source>
</evidence>
<proteinExistence type="predicted"/>
<dbReference type="PANTHER" id="PTHR43876">
    <property type="entry name" value="UBIQUINONE BIOSYNTHESIS MONOOXYGENASE COQ6, MITOCHONDRIAL"/>
    <property type="match status" value="1"/>
</dbReference>
<dbReference type="PANTHER" id="PTHR43876:SF7">
    <property type="entry name" value="UBIQUINONE BIOSYNTHESIS MONOOXYGENASE COQ6, MITOCHONDRIAL"/>
    <property type="match status" value="1"/>
</dbReference>
<dbReference type="InterPro" id="IPR036188">
    <property type="entry name" value="FAD/NAD-bd_sf"/>
</dbReference>
<name>A0A7R9CN75_TIMPO</name>
<dbReference type="GO" id="GO:0005739">
    <property type="term" value="C:mitochondrion"/>
    <property type="evidence" value="ECO:0007669"/>
    <property type="project" value="TreeGrafter"/>
</dbReference>
<sequence length="227" mass="24993">MFSKTVLRQRFAVFSRVCPVVYLRSIHDGPTNVTDHYDVIIAGGGMVGTTLACTLGQSKKLSNKKILLLEGGKDQKYKLKPKYSNRVVALNPSSKHLLSSIGAWQHISNARVTSVNKMQVWDACSDAMITFHHDNLNQDIAYIVENNVLLSAVSQEAHDCANVSVVYGAKIKSYELLESCPGVTTSRVHMEDGVSYSCSLLVSLMHLTLFYFNNIELVDGFSSSGTL</sequence>
<evidence type="ECO:0000313" key="1">
    <source>
        <dbReference type="EMBL" id="CAD7398967.1"/>
    </source>
</evidence>
<dbReference type="AlphaFoldDB" id="A0A7R9CN75"/>
<gene>
    <name evidence="1" type="ORF">TPSB3V08_LOCUS1960</name>
</gene>
<dbReference type="Gene3D" id="3.50.50.60">
    <property type="entry name" value="FAD/NAD(P)-binding domain"/>
    <property type="match status" value="1"/>
</dbReference>
<dbReference type="EMBL" id="OD000715">
    <property type="protein sequence ID" value="CAD7398967.1"/>
    <property type="molecule type" value="Genomic_DNA"/>
</dbReference>
<protein>
    <recommendedName>
        <fullName evidence="2">Ubiquinone biosynthesis monooxygenase COQ6</fullName>
    </recommendedName>
</protein>
<dbReference type="InterPro" id="IPR051205">
    <property type="entry name" value="UbiH/COQ6_monooxygenase"/>
</dbReference>
<accession>A0A7R9CN75</accession>
<reference evidence="1" key="1">
    <citation type="submission" date="2020-11" db="EMBL/GenBank/DDBJ databases">
        <authorList>
            <person name="Tran Van P."/>
        </authorList>
    </citation>
    <scope>NUCLEOTIDE SEQUENCE</scope>
</reference>
<dbReference type="SUPFAM" id="SSF51905">
    <property type="entry name" value="FAD/NAD(P)-binding domain"/>
    <property type="match status" value="1"/>
</dbReference>